<keyword evidence="7" id="KW-0007">Acetylation</keyword>
<dbReference type="SUPFAM" id="SSF48097">
    <property type="entry name" value="Regulator of G-protein signaling, RGS"/>
    <property type="match status" value="1"/>
</dbReference>
<dbReference type="GO" id="GO:0005096">
    <property type="term" value="F:GTPase activator activity"/>
    <property type="evidence" value="ECO:0007669"/>
    <property type="project" value="UniProtKB-KW"/>
</dbReference>
<sequence>MSGIQSAVTDRFPLKKPTRHASILSRESPADKKQKVERCSSGLHDFDPADSASRKTKSSWDESRHETYGLVQRCVIIQRDDNGFGLTVSGDNPVFVQSVKEDGAAMRAGVQTGDRIIKVNGALVTHSNHLEVVKLIKSGSYVALTVQGRPPGSPHIPLAENEGDPVTFGQNLSPVTTSPRSPGASGNVERITSPVLMGEENNIVHNQKVDILRKMLQKEQEQLQSLLEEYSRAPSTRPFKEIQEAKKHLHQLQVQLCKATGLSQDDILLLKSPSEMLQISEPEAESGDGLGKTDLSSGDTSRSDNEIADSPQSGLKEKSHLDESLEKSELQDPDLHFGVGSPTVRLGNHIIGAEDDDFDAEQEQVNGQCNCFQSIELLKSRPAHLAVFLHHVVSQFDPTTLLCYLYTDLYKQTNSKETRRVFLEFNQFFLDRAANLKVLVPDDVALDLEKRRPELIPEELHRHYIQTMHEKVYPDVQRHLEDFRQKRSMGLTLAENELARLDAERVRDQATLEKERLSAEHIISKIEEVLMTSQPLEEEKSSTMQYVILTYMKHLGVKVKEPRNLEQKRGRIGLLPKIKQSIKKEKENDDKVKRRVFPNILGPPRRPSRHDSSAIGRAMEMHKQRHPKHLSPSSSSSPEPADSGKMRQSESTDINPISPLTAGIYSSPEGNKDETGLKQTEVLSSSDSCDSTPRTSSTIFDFPSPPLEHLHEDQREFERLTDLGTPKSFRKLDSVGFGDIQSEDELYDFDMETDPPNWQQLVGREVLRGLKPHEIKQQEVIHELFYTERAHVRKLTVLDQVFYQRISREGILPVSDIRSIFSNLDEILMLHVGLNEQMRSVRKRNETSVIDQIGEDLLTWFNGEGEEKLKQAAATFCSNQPFALEMIKSRQKKDSRFLSFMQDAESNPLCRRLQLKDIIPTEMQRLTKYPLLLDNIAKYSDRPEEKEKVKKAADCCRQILNYVNHAVKEAENKQRLEDYQRRLDFSYLKQAEDPMLDEFRNLDLTKRKMIHEGPLTWKVNRDKTIDLYTLLLEDILVLLQKQDDKLVLRCHSKILASSADSRHIFSPIIKLNTVLVRQVATDNKALFVISMSENGAQIYELVAQTVSEKNVWQDLIAQMAGTVKVVTKTAIPLPQVDEQEEEDQQKLKDELQDIPSYGLRSSDKDLDIDSHVVMESLSLSPTTSEKPEVADLEQEAWSQSSFEQEQQNLEALKERELPRSVSQQRWATDALRNLSSLRQLLVQHLGFPEGRDSEDWHSFPACRTLSHRPCVDSALKQLDNSLQNQQETGRIPPTTKEITTSLSVQTLSEGVKVQAREPKRNSSSNDPPAWSLETPTVDLDSGAEEVGDQFFDAREAHSDDNPSENEEIGRKDEEEVQLRISGNYLILDGYEMLQESSTDDEFSSSITQYTASNPLTDCFPQNSDLSGNTQDDAGITPSATEFLGQFSQMGTEGPWSSTKKIPFTSASYGQILQYIQTIETDLEHLKGIEDSYHVLCQRMAGSALLDEASDKS</sequence>
<feature type="compositionally biased region" description="Basic and acidic residues" evidence="13">
    <location>
        <begin position="315"/>
        <end position="335"/>
    </location>
</feature>
<feature type="region of interest" description="Disordered" evidence="13">
    <location>
        <begin position="1302"/>
        <end position="1339"/>
    </location>
</feature>
<dbReference type="GO" id="GO:0016020">
    <property type="term" value="C:membrane"/>
    <property type="evidence" value="ECO:0007669"/>
    <property type="project" value="UniProtKB-SubCell"/>
</dbReference>
<dbReference type="InterPro" id="IPR000219">
    <property type="entry name" value="DH_dom"/>
</dbReference>
<dbReference type="InterPro" id="IPR041020">
    <property type="entry name" value="PH_16"/>
</dbReference>
<dbReference type="PANTHER" id="PTHR45872">
    <property type="entry name" value="RHO GUANINE NUCLEOTIDE EXCHANGE FACTOR 2, ISOFORM D"/>
    <property type="match status" value="1"/>
</dbReference>
<dbReference type="Gene3D" id="1.20.900.10">
    <property type="entry name" value="Dbl homology (DH) domain"/>
    <property type="match status" value="1"/>
</dbReference>
<dbReference type="Gene3D" id="1.10.167.10">
    <property type="entry name" value="Regulator of G-protein Signalling 4, domain 2"/>
    <property type="match status" value="1"/>
</dbReference>
<feature type="region of interest" description="Disordered" evidence="13">
    <location>
        <begin position="280"/>
        <end position="336"/>
    </location>
</feature>
<dbReference type="SMART" id="SM00228">
    <property type="entry name" value="PDZ"/>
    <property type="match status" value="1"/>
</dbReference>
<keyword evidence="6" id="KW-0344">Guanine-nucleotide releasing factor</keyword>
<accession>A0A6P7ZEI8</accession>
<dbReference type="CTD" id="23365"/>
<dbReference type="GO" id="GO:0005737">
    <property type="term" value="C:cytoplasm"/>
    <property type="evidence" value="ECO:0007669"/>
    <property type="project" value="UniProtKB-SubCell"/>
</dbReference>
<dbReference type="GeneID" id="115481309"/>
<dbReference type="PROSITE" id="PS50010">
    <property type="entry name" value="DH_2"/>
    <property type="match status" value="1"/>
</dbReference>
<dbReference type="SUPFAM" id="SSF50156">
    <property type="entry name" value="PDZ domain-like"/>
    <property type="match status" value="1"/>
</dbReference>
<evidence type="ECO:0000256" key="12">
    <source>
        <dbReference type="ARBA" id="ARBA00075151"/>
    </source>
</evidence>
<dbReference type="OrthoDB" id="2272012at2759"/>
<dbReference type="InterPro" id="IPR036305">
    <property type="entry name" value="RGS_sf"/>
</dbReference>
<evidence type="ECO:0000259" key="15">
    <source>
        <dbReference type="PROSITE" id="PS50010"/>
    </source>
</evidence>
<dbReference type="RefSeq" id="XP_030076218.1">
    <property type="nucleotide sequence ID" value="XM_030220358.1"/>
</dbReference>
<evidence type="ECO:0000256" key="2">
    <source>
        <dbReference type="ARBA" id="ARBA00004496"/>
    </source>
</evidence>
<dbReference type="Pfam" id="PF00595">
    <property type="entry name" value="PDZ"/>
    <property type="match status" value="1"/>
</dbReference>
<feature type="region of interest" description="Disordered" evidence="13">
    <location>
        <begin position="1"/>
        <end position="63"/>
    </location>
</feature>
<evidence type="ECO:0000256" key="13">
    <source>
        <dbReference type="SAM" id="MobiDB-lite"/>
    </source>
</evidence>
<dbReference type="CDD" id="cd23069">
    <property type="entry name" value="PDZ_ARHGEF11-12-like"/>
    <property type="match status" value="1"/>
</dbReference>
<evidence type="ECO:0000256" key="6">
    <source>
        <dbReference type="ARBA" id="ARBA00022658"/>
    </source>
</evidence>
<evidence type="ECO:0000256" key="9">
    <source>
        <dbReference type="ARBA" id="ARBA00023136"/>
    </source>
</evidence>
<dbReference type="PROSITE" id="PS00741">
    <property type="entry name" value="DH_1"/>
    <property type="match status" value="1"/>
</dbReference>
<dbReference type="FunFam" id="2.30.42.10:FF:000033">
    <property type="entry name" value="Rho guanine nucleotide exchange factor (GEF) 11"/>
    <property type="match status" value="1"/>
</dbReference>
<feature type="domain" description="PH" evidence="14">
    <location>
        <begin position="1008"/>
        <end position="1121"/>
    </location>
</feature>
<keyword evidence="4" id="KW-0963">Cytoplasm</keyword>
<dbReference type="Proteomes" id="UP000515156">
    <property type="component" value="Chromosome 12"/>
</dbReference>
<dbReference type="InterPro" id="IPR036034">
    <property type="entry name" value="PDZ_sf"/>
</dbReference>
<dbReference type="PROSITE" id="PS50003">
    <property type="entry name" value="PH_DOMAIN"/>
    <property type="match status" value="1"/>
</dbReference>
<protein>
    <recommendedName>
        <fullName evidence="11">Rho guanine nucleotide exchange factor 12</fullName>
    </recommendedName>
    <alternativeName>
        <fullName evidence="12">Leukemia-associated RhoGEF</fullName>
    </alternativeName>
</protein>
<dbReference type="GO" id="GO:0005085">
    <property type="term" value="F:guanyl-nucleotide exchange factor activity"/>
    <property type="evidence" value="ECO:0007669"/>
    <property type="project" value="UniProtKB-KW"/>
</dbReference>
<dbReference type="FunCoup" id="A0A6P7ZEI8">
    <property type="interactions" value="1687"/>
</dbReference>
<dbReference type="SUPFAM" id="SSF48065">
    <property type="entry name" value="DBL homology domain (DH-domain)"/>
    <property type="match status" value="1"/>
</dbReference>
<comment type="subcellular location">
    <subcellularLocation>
        <location evidence="2">Cytoplasm</location>
    </subcellularLocation>
    <subcellularLocation>
        <location evidence="1">Membrane</location>
    </subcellularLocation>
</comment>
<evidence type="ECO:0000256" key="11">
    <source>
        <dbReference type="ARBA" id="ARBA00074302"/>
    </source>
</evidence>
<keyword evidence="17" id="KW-1185">Reference proteome</keyword>
<evidence type="ECO:0000259" key="14">
    <source>
        <dbReference type="PROSITE" id="PS50003"/>
    </source>
</evidence>
<proteinExistence type="predicted"/>
<feature type="compositionally biased region" description="Basic and acidic residues" evidence="13">
    <location>
        <begin position="582"/>
        <end position="592"/>
    </location>
</feature>
<feature type="region of interest" description="Disordered" evidence="13">
    <location>
        <begin position="1353"/>
        <end position="1375"/>
    </location>
</feature>
<evidence type="ECO:0000256" key="1">
    <source>
        <dbReference type="ARBA" id="ARBA00004370"/>
    </source>
</evidence>
<evidence type="ECO:0000256" key="7">
    <source>
        <dbReference type="ARBA" id="ARBA00022990"/>
    </source>
</evidence>
<dbReference type="InterPro" id="IPR001478">
    <property type="entry name" value="PDZ"/>
</dbReference>
<dbReference type="Gene3D" id="2.30.42.10">
    <property type="match status" value="1"/>
</dbReference>
<dbReference type="FunFam" id="1.20.900.10:FF:000006">
    <property type="entry name" value="Rho guanine nucleotide exchange factor (GEF) 11"/>
    <property type="match status" value="1"/>
</dbReference>
<name>A0A6P7ZEI8_9AMPH</name>
<dbReference type="GO" id="GO:0007186">
    <property type="term" value="P:G protein-coupled receptor signaling pathway"/>
    <property type="evidence" value="ECO:0007669"/>
    <property type="project" value="TreeGrafter"/>
</dbReference>
<evidence type="ECO:0000256" key="5">
    <source>
        <dbReference type="ARBA" id="ARBA00022553"/>
    </source>
</evidence>
<dbReference type="FunFam" id="1.10.167.10:FF:000008">
    <property type="entry name" value="rho guanine nucleotide exchange factor 12"/>
    <property type="match status" value="1"/>
</dbReference>
<dbReference type="KEGG" id="muo:115481309"/>
<comment type="function">
    <text evidence="10">May play a role in the regulation of RhoA GTPase by guanine nucleotide-binding alpha-12 (GNA12) and alpha-13 (GNA13). Acts as guanine nucleotide exchange factor (GEF) for RhoA GTPase and may act as GTPase-activating protein (GAP) for GNA12 and GNA13.</text>
</comment>
<dbReference type="InterPro" id="IPR001331">
    <property type="entry name" value="GDS_CDC24_CS"/>
</dbReference>
<dbReference type="SUPFAM" id="SSF50729">
    <property type="entry name" value="PH domain-like"/>
    <property type="match status" value="1"/>
</dbReference>
<dbReference type="SMART" id="SM00325">
    <property type="entry name" value="RhoGEF"/>
    <property type="match status" value="1"/>
</dbReference>
<dbReference type="InParanoid" id="A0A6P7ZEI8"/>
<evidence type="ECO:0000256" key="4">
    <source>
        <dbReference type="ARBA" id="ARBA00022490"/>
    </source>
</evidence>
<evidence type="ECO:0000259" key="16">
    <source>
        <dbReference type="PROSITE" id="PS50106"/>
    </source>
</evidence>
<dbReference type="GO" id="GO:0001664">
    <property type="term" value="F:G protein-coupled receptor binding"/>
    <property type="evidence" value="ECO:0007669"/>
    <property type="project" value="TreeGrafter"/>
</dbReference>
<evidence type="ECO:0000313" key="17">
    <source>
        <dbReference type="Proteomes" id="UP000515156"/>
    </source>
</evidence>
<dbReference type="GO" id="GO:0035556">
    <property type="term" value="P:intracellular signal transduction"/>
    <property type="evidence" value="ECO:0007669"/>
    <property type="project" value="InterPro"/>
</dbReference>
<feature type="region of interest" description="Disordered" evidence="13">
    <location>
        <begin position="577"/>
        <end position="708"/>
    </location>
</feature>
<gene>
    <name evidence="18" type="primary">ARHGEF12</name>
</gene>
<keyword evidence="3" id="KW-0343">GTPase activation</keyword>
<dbReference type="CDD" id="cd00160">
    <property type="entry name" value="RhoGEF"/>
    <property type="match status" value="1"/>
</dbReference>
<dbReference type="InterPro" id="IPR015212">
    <property type="entry name" value="RGS-like_dom"/>
</dbReference>
<dbReference type="InterPro" id="IPR035899">
    <property type="entry name" value="DBL_dom_sf"/>
</dbReference>
<keyword evidence="5" id="KW-0597">Phosphoprotein</keyword>
<feature type="compositionally biased region" description="Polar residues" evidence="13">
    <location>
        <begin position="677"/>
        <end position="699"/>
    </location>
</feature>
<reference evidence="18" key="1">
    <citation type="submission" date="2025-08" db="UniProtKB">
        <authorList>
            <consortium name="RefSeq"/>
        </authorList>
    </citation>
    <scope>IDENTIFICATION</scope>
</reference>
<evidence type="ECO:0000313" key="18">
    <source>
        <dbReference type="RefSeq" id="XP_030076218.1"/>
    </source>
</evidence>
<dbReference type="SMART" id="SM00233">
    <property type="entry name" value="PH"/>
    <property type="match status" value="1"/>
</dbReference>
<keyword evidence="9" id="KW-0472">Membrane</keyword>
<dbReference type="Pfam" id="PF09128">
    <property type="entry name" value="RGS-like"/>
    <property type="match status" value="1"/>
</dbReference>
<dbReference type="InterPro" id="IPR044926">
    <property type="entry name" value="RGS_subdomain_2"/>
</dbReference>
<dbReference type="FunFam" id="2.30.29.30:FF:000072">
    <property type="entry name" value="Rho guanine nucleotide exchange factor 1"/>
    <property type="match status" value="1"/>
</dbReference>
<evidence type="ECO:0000256" key="3">
    <source>
        <dbReference type="ARBA" id="ARBA00022468"/>
    </source>
</evidence>
<dbReference type="InterPro" id="IPR001849">
    <property type="entry name" value="PH_domain"/>
</dbReference>
<dbReference type="PROSITE" id="PS50106">
    <property type="entry name" value="PDZ"/>
    <property type="match status" value="1"/>
</dbReference>
<dbReference type="Pfam" id="PF17838">
    <property type="entry name" value="PH_16"/>
    <property type="match status" value="1"/>
</dbReference>
<dbReference type="Pfam" id="PF00621">
    <property type="entry name" value="RhoGEF"/>
    <property type="match status" value="1"/>
</dbReference>
<feature type="compositionally biased region" description="Basic and acidic residues" evidence="13">
    <location>
        <begin position="28"/>
        <end position="38"/>
    </location>
</feature>
<feature type="domain" description="DH" evidence="15">
    <location>
        <begin position="776"/>
        <end position="966"/>
    </location>
</feature>
<evidence type="ECO:0000256" key="8">
    <source>
        <dbReference type="ARBA" id="ARBA00023054"/>
    </source>
</evidence>
<dbReference type="PANTHER" id="PTHR45872:SF3">
    <property type="entry name" value="RHO GUANINE NUCLEOTIDE EXCHANGE FACTOR 12"/>
    <property type="match status" value="1"/>
</dbReference>
<keyword evidence="8" id="KW-0175">Coiled coil</keyword>
<dbReference type="Gene3D" id="2.30.29.30">
    <property type="entry name" value="Pleckstrin-homology domain (PH domain)/Phosphotyrosine-binding domain (PTB)"/>
    <property type="match status" value="1"/>
</dbReference>
<dbReference type="InterPro" id="IPR011993">
    <property type="entry name" value="PH-like_dom_sf"/>
</dbReference>
<evidence type="ECO:0000256" key="10">
    <source>
        <dbReference type="ARBA" id="ARBA00054673"/>
    </source>
</evidence>
<feature type="domain" description="PDZ" evidence="16">
    <location>
        <begin position="74"/>
        <end position="138"/>
    </location>
</feature>
<organism evidence="17 18">
    <name type="scientific">Microcaecilia unicolor</name>
    <dbReference type="NCBI Taxonomy" id="1415580"/>
    <lineage>
        <taxon>Eukaryota</taxon>
        <taxon>Metazoa</taxon>
        <taxon>Chordata</taxon>
        <taxon>Craniata</taxon>
        <taxon>Vertebrata</taxon>
        <taxon>Euteleostomi</taxon>
        <taxon>Amphibia</taxon>
        <taxon>Gymnophiona</taxon>
        <taxon>Siphonopidae</taxon>
        <taxon>Microcaecilia</taxon>
    </lineage>
</organism>